<gene>
    <name evidence="2" type="ORF">ACFFRN_06670</name>
</gene>
<organism evidence="2 3">
    <name type="scientific">Nonomuraea roseola</name>
    <dbReference type="NCBI Taxonomy" id="46179"/>
    <lineage>
        <taxon>Bacteria</taxon>
        <taxon>Bacillati</taxon>
        <taxon>Actinomycetota</taxon>
        <taxon>Actinomycetes</taxon>
        <taxon>Streptosporangiales</taxon>
        <taxon>Streptosporangiaceae</taxon>
        <taxon>Nonomuraea</taxon>
    </lineage>
</organism>
<dbReference type="PANTHER" id="PTHR12128:SF51">
    <property type="entry name" value="BLL4205 PROTEIN"/>
    <property type="match status" value="1"/>
</dbReference>
<evidence type="ECO:0000313" key="3">
    <source>
        <dbReference type="Proteomes" id="UP001589646"/>
    </source>
</evidence>
<comment type="caution">
    <text evidence="2">The sequence shown here is derived from an EMBL/GenBank/DDBJ whole genome shotgun (WGS) entry which is preliminary data.</text>
</comment>
<keyword evidence="3" id="KW-1185">Reference proteome</keyword>
<evidence type="ECO:0000256" key="1">
    <source>
        <dbReference type="ARBA" id="ARBA00023239"/>
    </source>
</evidence>
<accession>A0ABV5PSV5</accession>
<name>A0ABV5PSV5_9ACTN</name>
<dbReference type="RefSeq" id="WP_346123240.1">
    <property type="nucleotide sequence ID" value="NZ_BAAAXC010000014.1"/>
</dbReference>
<dbReference type="Proteomes" id="UP001589646">
    <property type="component" value="Unassembled WGS sequence"/>
</dbReference>
<dbReference type="PANTHER" id="PTHR12128">
    <property type="entry name" value="DIHYDRODIPICOLINATE SYNTHASE"/>
    <property type="match status" value="1"/>
</dbReference>
<dbReference type="SMART" id="SM01130">
    <property type="entry name" value="DHDPS"/>
    <property type="match status" value="1"/>
</dbReference>
<keyword evidence="1" id="KW-0456">Lyase</keyword>
<dbReference type="InterPro" id="IPR002220">
    <property type="entry name" value="DapA-like"/>
</dbReference>
<dbReference type="SUPFAM" id="SSF51569">
    <property type="entry name" value="Aldolase"/>
    <property type="match status" value="1"/>
</dbReference>
<dbReference type="EMBL" id="JBHMCE010000002">
    <property type="protein sequence ID" value="MFB9526292.1"/>
    <property type="molecule type" value="Genomic_DNA"/>
</dbReference>
<dbReference type="Gene3D" id="3.20.20.70">
    <property type="entry name" value="Aldolase class I"/>
    <property type="match status" value="1"/>
</dbReference>
<reference evidence="2 3" key="1">
    <citation type="submission" date="2024-09" db="EMBL/GenBank/DDBJ databases">
        <authorList>
            <person name="Sun Q."/>
            <person name="Mori K."/>
        </authorList>
    </citation>
    <scope>NUCLEOTIDE SEQUENCE [LARGE SCALE GENOMIC DNA]</scope>
    <source>
        <strain evidence="2 3">JCM 3323</strain>
    </source>
</reference>
<sequence>MNAVIPAHPLALTAGRTLDERRQAALTRYYVAAGVSGLAVGVHTTQFEIRTAGLLEPVLRLAADVVAESRRTPVSGQPAGPPGAGRFQLIAGACGPVGQAVQEAELAAGLGYNAVLLSPVVPGASEADLLERARAVGEVLPVVGFYLQTAIGGPVLSRRFWRELAEQPSTVAVKVAAFDRYRTLEVAHGVAASSRADQVVLYTGNDDHIIGDLLADLPGGLRFSGGLLGQWAVWTRAAVDMVAGLAKDPELWASRAAALTDANAAVFDAANGFAGCIAGVHEVLRRQRLLEGIWCLDPDEGLSPGQAEELTRVSGAYPWLTDDDFVSEHLDDWLG</sequence>
<proteinExistence type="predicted"/>
<protein>
    <submittedName>
        <fullName evidence="2">Dihydrodipicolinate synthase family protein</fullName>
    </submittedName>
</protein>
<dbReference type="InterPro" id="IPR013785">
    <property type="entry name" value="Aldolase_TIM"/>
</dbReference>
<evidence type="ECO:0000313" key="2">
    <source>
        <dbReference type="EMBL" id="MFB9526292.1"/>
    </source>
</evidence>